<dbReference type="SUPFAM" id="SSF103473">
    <property type="entry name" value="MFS general substrate transporter"/>
    <property type="match status" value="1"/>
</dbReference>
<keyword evidence="4 6" id="KW-1133">Transmembrane helix</keyword>
<evidence type="ECO:0000256" key="1">
    <source>
        <dbReference type="ARBA" id="ARBA00004651"/>
    </source>
</evidence>
<feature type="transmembrane region" description="Helical" evidence="6">
    <location>
        <begin position="245"/>
        <end position="265"/>
    </location>
</feature>
<proteinExistence type="predicted"/>
<feature type="transmembrane region" description="Helical" evidence="6">
    <location>
        <begin position="298"/>
        <end position="316"/>
    </location>
</feature>
<keyword evidence="3 6" id="KW-0812">Transmembrane</keyword>
<dbReference type="InterPro" id="IPR050189">
    <property type="entry name" value="MFS_Efflux_Transporters"/>
</dbReference>
<comment type="caution">
    <text evidence="8">The sequence shown here is derived from an EMBL/GenBank/DDBJ whole genome shotgun (WGS) entry which is preliminary data.</text>
</comment>
<evidence type="ECO:0000256" key="6">
    <source>
        <dbReference type="SAM" id="Phobius"/>
    </source>
</evidence>
<dbReference type="AlphaFoldDB" id="A0A931AC39"/>
<dbReference type="EMBL" id="JADOGI010000111">
    <property type="protein sequence ID" value="MBF8190091.1"/>
    <property type="molecule type" value="Genomic_DNA"/>
</dbReference>
<dbReference type="Gene3D" id="1.20.1250.20">
    <property type="entry name" value="MFS general substrate transporter like domains"/>
    <property type="match status" value="1"/>
</dbReference>
<dbReference type="InterPro" id="IPR020846">
    <property type="entry name" value="MFS_dom"/>
</dbReference>
<evidence type="ECO:0000313" key="8">
    <source>
        <dbReference type="EMBL" id="MBF8190091.1"/>
    </source>
</evidence>
<evidence type="ECO:0000256" key="4">
    <source>
        <dbReference type="ARBA" id="ARBA00022989"/>
    </source>
</evidence>
<evidence type="ECO:0000256" key="2">
    <source>
        <dbReference type="ARBA" id="ARBA00022475"/>
    </source>
</evidence>
<feature type="domain" description="Major facilitator superfamily (MFS) profile" evidence="7">
    <location>
        <begin position="12"/>
        <end position="386"/>
    </location>
</feature>
<feature type="transmembrane region" description="Helical" evidence="6">
    <location>
        <begin position="47"/>
        <end position="70"/>
    </location>
</feature>
<organism evidence="8 9">
    <name type="scientific">Nonomuraea cypriaca</name>
    <dbReference type="NCBI Taxonomy" id="1187855"/>
    <lineage>
        <taxon>Bacteria</taxon>
        <taxon>Bacillati</taxon>
        <taxon>Actinomycetota</taxon>
        <taxon>Actinomycetes</taxon>
        <taxon>Streptosporangiales</taxon>
        <taxon>Streptosporangiaceae</taxon>
        <taxon>Nonomuraea</taxon>
    </lineage>
</organism>
<dbReference type="Pfam" id="PF07690">
    <property type="entry name" value="MFS_1"/>
    <property type="match status" value="1"/>
</dbReference>
<feature type="transmembrane region" description="Helical" evidence="6">
    <location>
        <begin position="208"/>
        <end position="230"/>
    </location>
</feature>
<feature type="transmembrane region" description="Helical" evidence="6">
    <location>
        <begin position="167"/>
        <end position="187"/>
    </location>
</feature>
<evidence type="ECO:0000256" key="3">
    <source>
        <dbReference type="ARBA" id="ARBA00022692"/>
    </source>
</evidence>
<feature type="transmembrane region" description="Helical" evidence="6">
    <location>
        <begin position="136"/>
        <end position="155"/>
    </location>
</feature>
<dbReference type="InterPro" id="IPR011701">
    <property type="entry name" value="MFS"/>
</dbReference>
<evidence type="ECO:0000256" key="5">
    <source>
        <dbReference type="ARBA" id="ARBA00023136"/>
    </source>
</evidence>
<dbReference type="GO" id="GO:0005886">
    <property type="term" value="C:plasma membrane"/>
    <property type="evidence" value="ECO:0007669"/>
    <property type="project" value="UniProtKB-SubCell"/>
</dbReference>
<protein>
    <submittedName>
        <fullName evidence="8">MFS transporter</fullName>
    </submittedName>
</protein>
<accession>A0A931AC39</accession>
<dbReference type="PANTHER" id="PTHR43124:SF10">
    <property type="entry name" value="PURINE EFFLUX PUMP PBUE"/>
    <property type="match status" value="1"/>
</dbReference>
<dbReference type="CDD" id="cd17324">
    <property type="entry name" value="MFS_NepI_like"/>
    <property type="match status" value="1"/>
</dbReference>
<sequence>MKGKGMSRIPIRTLILALGTFAVGTDSYVVAGFLPAMARSLRVSEAAAGQSATVFALAYAVLSPVVATFTARVPRRALLTVALLVLALANLGSALAPGYAVLMAGRVLAAAGAAAFTPTASAVAASLAAPGQRARALAVVIGGLTAATALGVPLGNLADRILDWRTALGLVAALCLLCAAGVLAVMPRLPGNPSVPLRARLAALRRPGVLAVLPLTLFGMMASYGLYAYAVPLLHALGAAPQAEMWLLFLYGVGAVVSNMVTGAAADRFGPVRVLSVGYAALSLTLGAFAWATGAGAQWPPLAALLMVAWGLSTWFQTPAQQLRLITAAPQETAVVVGLNGSALYLGIALGTALGGLLLPAGAPAALGVSAALAVVCLLYLAATRRAGARERSYGSVPEAVRQSSS</sequence>
<dbReference type="Proteomes" id="UP000605361">
    <property type="component" value="Unassembled WGS sequence"/>
</dbReference>
<keyword evidence="5 6" id="KW-0472">Membrane</keyword>
<dbReference type="GO" id="GO:0022857">
    <property type="term" value="F:transmembrane transporter activity"/>
    <property type="evidence" value="ECO:0007669"/>
    <property type="project" value="InterPro"/>
</dbReference>
<dbReference type="InterPro" id="IPR036259">
    <property type="entry name" value="MFS_trans_sf"/>
</dbReference>
<reference evidence="8" key="1">
    <citation type="submission" date="2020-11" db="EMBL/GenBank/DDBJ databases">
        <title>Whole-genome analyses of Nonomuraea sp. K274.</title>
        <authorList>
            <person name="Veyisoglu A."/>
        </authorList>
    </citation>
    <scope>NUCLEOTIDE SEQUENCE</scope>
    <source>
        <strain evidence="8">K274</strain>
    </source>
</reference>
<comment type="subcellular location">
    <subcellularLocation>
        <location evidence="1">Cell membrane</location>
        <topology evidence="1">Multi-pass membrane protein</topology>
    </subcellularLocation>
</comment>
<gene>
    <name evidence="8" type="ORF">ITP53_31060</name>
</gene>
<feature type="transmembrane region" description="Helical" evidence="6">
    <location>
        <begin position="365"/>
        <end position="383"/>
    </location>
</feature>
<feature type="transmembrane region" description="Helical" evidence="6">
    <location>
        <begin position="77"/>
        <end position="101"/>
    </location>
</feature>
<dbReference type="PROSITE" id="PS50850">
    <property type="entry name" value="MFS"/>
    <property type="match status" value="1"/>
</dbReference>
<keyword evidence="2" id="KW-1003">Cell membrane</keyword>
<dbReference type="PANTHER" id="PTHR43124">
    <property type="entry name" value="PURINE EFFLUX PUMP PBUE"/>
    <property type="match status" value="1"/>
</dbReference>
<keyword evidence="9" id="KW-1185">Reference proteome</keyword>
<name>A0A931AC39_9ACTN</name>
<feature type="transmembrane region" description="Helical" evidence="6">
    <location>
        <begin position="272"/>
        <end position="292"/>
    </location>
</feature>
<evidence type="ECO:0000313" key="9">
    <source>
        <dbReference type="Proteomes" id="UP000605361"/>
    </source>
</evidence>
<feature type="transmembrane region" description="Helical" evidence="6">
    <location>
        <begin position="337"/>
        <end position="359"/>
    </location>
</feature>
<evidence type="ECO:0000259" key="7">
    <source>
        <dbReference type="PROSITE" id="PS50850"/>
    </source>
</evidence>
<feature type="transmembrane region" description="Helical" evidence="6">
    <location>
        <begin position="107"/>
        <end position="129"/>
    </location>
</feature>